<dbReference type="InterPro" id="IPR013445">
    <property type="entry name" value="CDP_4_6_deHydtase"/>
</dbReference>
<dbReference type="InterPro" id="IPR036291">
    <property type="entry name" value="NAD(P)-bd_dom_sf"/>
</dbReference>
<gene>
    <name evidence="2" type="ORF">C8D86_103116</name>
</gene>
<evidence type="ECO:0000313" key="2">
    <source>
        <dbReference type="EMBL" id="RDI48151.1"/>
    </source>
</evidence>
<dbReference type="Proteomes" id="UP000254720">
    <property type="component" value="Unassembled WGS sequence"/>
</dbReference>
<dbReference type="Gene3D" id="3.90.25.10">
    <property type="entry name" value="UDP-galactose 4-epimerase, domain 1"/>
    <property type="match status" value="1"/>
</dbReference>
<dbReference type="InterPro" id="IPR016040">
    <property type="entry name" value="NAD(P)-bd_dom"/>
</dbReference>
<evidence type="ECO:0000313" key="3">
    <source>
        <dbReference type="Proteomes" id="UP000254720"/>
    </source>
</evidence>
<dbReference type="OrthoDB" id="9779041at2"/>
<dbReference type="Pfam" id="PF16363">
    <property type="entry name" value="GDP_Man_Dehyd"/>
    <property type="match status" value="1"/>
</dbReference>
<sequence length="356" mass="40223">MKDDMLWKNKRILLTGHTGFKGSWLSLWLADLGAEVHGVALPPATQPNLYNTARIPTLLASDTYLDICNLTELKKLINTVKPEVVFHLAAQSLVQYSYDAPIETYAVNVMGTANVLEAIRCCDAVRAAVIVTTDKCYENREWIYPYREPDRLGGIDPYSNSKACAELVSAAYRASFFSSSRNMHLATARAGNVIGGGDWADNRLIPDCVRAFSSSGSVTLRYPQAVRPWQHVLESIHGYILLAEHLLGENGSRFAEAWNFGPRVEDMRPVGEIANRVCHLLNVPYHMPAQAHERHEASLLLLDSTKAKEYLKWTPRWQLQKTITETVEWYRHWLEGNDMLQFSQSQIKRYQEAANG</sequence>
<dbReference type="NCBIfam" id="TIGR02622">
    <property type="entry name" value="CDP_4_6_dhtase"/>
    <property type="match status" value="1"/>
</dbReference>
<comment type="caution">
    <text evidence="2">The sequence shown here is derived from an EMBL/GenBank/DDBJ whole genome shotgun (WGS) entry which is preliminary data.</text>
</comment>
<dbReference type="AlphaFoldDB" id="A0A370GX75"/>
<reference evidence="2 3" key="1">
    <citation type="submission" date="2018-07" db="EMBL/GenBank/DDBJ databases">
        <title>Genomic Encyclopedia of Type Strains, Phase IV (KMG-IV): sequencing the most valuable type-strain genomes for metagenomic binning, comparative biology and taxonomic classification.</title>
        <authorList>
            <person name="Goeker M."/>
        </authorList>
    </citation>
    <scope>NUCLEOTIDE SEQUENCE [LARGE SCALE GENOMIC DNA]</scope>
    <source>
        <strain evidence="2 3">DSM 16500</strain>
    </source>
</reference>
<dbReference type="RefSeq" id="WP_114833627.1">
    <property type="nucleotide sequence ID" value="NZ_LR699114.1"/>
</dbReference>
<dbReference type="Gene3D" id="3.40.50.720">
    <property type="entry name" value="NAD(P)-binding Rossmann-like Domain"/>
    <property type="match status" value="1"/>
</dbReference>
<protein>
    <submittedName>
        <fullName evidence="2">CDP-glucose 4,6-dehydratase</fullName>
    </submittedName>
</protein>
<dbReference type="PANTHER" id="PTHR43000">
    <property type="entry name" value="DTDP-D-GLUCOSE 4,6-DEHYDRATASE-RELATED"/>
    <property type="match status" value="1"/>
</dbReference>
<proteinExistence type="predicted"/>
<accession>A0A370GX75</accession>
<organism evidence="2 3">
    <name type="scientific">Aquicella lusitana</name>
    <dbReference type="NCBI Taxonomy" id="254246"/>
    <lineage>
        <taxon>Bacteria</taxon>
        <taxon>Pseudomonadati</taxon>
        <taxon>Pseudomonadota</taxon>
        <taxon>Gammaproteobacteria</taxon>
        <taxon>Legionellales</taxon>
        <taxon>Coxiellaceae</taxon>
        <taxon>Aquicella</taxon>
    </lineage>
</organism>
<name>A0A370GX75_9COXI</name>
<dbReference type="EMBL" id="QQAX01000003">
    <property type="protein sequence ID" value="RDI48151.1"/>
    <property type="molecule type" value="Genomic_DNA"/>
</dbReference>
<evidence type="ECO:0000259" key="1">
    <source>
        <dbReference type="Pfam" id="PF16363"/>
    </source>
</evidence>
<dbReference type="SUPFAM" id="SSF51735">
    <property type="entry name" value="NAD(P)-binding Rossmann-fold domains"/>
    <property type="match status" value="1"/>
</dbReference>
<keyword evidence="3" id="KW-1185">Reference proteome</keyword>
<feature type="domain" description="NAD(P)-binding" evidence="1">
    <location>
        <begin position="13"/>
        <end position="326"/>
    </location>
</feature>